<sequence length="340" mass="39791">MKDYKIMTVSNNAYSAIYVVCPAYSKSGGPELLHQLVHVLNNNGVKAIIAYTAYNKEDKLSPVNAAFKKYVKKYCLFEQIPDRADSIVVFPEVNIEDIHFLKNATKYCWWLSVDNYLKRYNLHYIIKNKLTRYFLTWTKHGFWRYGFSYIRKNVSKNLVQSYYAEDYLKKRGFTNIVYLSDYINEEYQEDTSISYRNNAVLYNPKKGIEFTRQLIEAAPDLNWVPLENMSNEEVRGKLKTSKVYIDFGDHPGKDRFPREAAISGCCVITGKRGSAAYDDVPIPEEYQFEDSVTSIPAIVETIRECLVDYDRRMRDFDGYRSTIKAEKNKFIEDVRSIFMH</sequence>
<evidence type="ECO:0000313" key="1">
    <source>
        <dbReference type="EMBL" id="AEK30857.1"/>
    </source>
</evidence>
<dbReference type="SUPFAM" id="SSF53756">
    <property type="entry name" value="UDP-Glycosyltransferase/glycogen phosphorylase"/>
    <property type="match status" value="1"/>
</dbReference>
<gene>
    <name evidence="1" type="ORF">BALAC2494_01777</name>
</gene>
<dbReference type="RefSeq" id="WP_014482347.1">
    <property type="nucleotide sequence ID" value="NC_017215.1"/>
</dbReference>
<protein>
    <submittedName>
        <fullName evidence="1">Uncharacterized protein</fullName>
    </submittedName>
</protein>
<dbReference type="Proteomes" id="UP000008394">
    <property type="component" value="Chromosome"/>
</dbReference>
<proteinExistence type="predicted"/>
<accession>A0A806FHB9</accession>
<name>A0A806FHB9_BIFAN</name>
<evidence type="ECO:0000313" key="2">
    <source>
        <dbReference type="Proteomes" id="UP000008394"/>
    </source>
</evidence>
<organism evidence="1 2">
    <name type="scientific">Bifidobacterium animalis subsp. lactis CNCM I-2494</name>
    <dbReference type="NCBI Taxonomy" id="1042403"/>
    <lineage>
        <taxon>Bacteria</taxon>
        <taxon>Bacillati</taxon>
        <taxon>Actinomycetota</taxon>
        <taxon>Actinomycetes</taxon>
        <taxon>Bifidobacteriales</taxon>
        <taxon>Bifidobacteriaceae</taxon>
        <taxon>Bifidobacterium</taxon>
    </lineage>
</organism>
<reference evidence="1 2" key="1">
    <citation type="journal article" date="2011" name="J. Bacteriol.">
        <title>Genome Sequence of the Probiotic Strain Bifidobacterium animalis subsp. lactis CNCM I-2494.</title>
        <authorList>
            <person name="Chervaux C."/>
            <person name="Grimaldi C."/>
            <person name="Bolotin A."/>
            <person name="Quinquis B."/>
            <person name="Legrain-Raspaud S."/>
            <person name="van Hylckama Vlieg J.E."/>
            <person name="Denariaz G."/>
            <person name="Smokvina T."/>
        </authorList>
    </citation>
    <scope>NUCLEOTIDE SEQUENCE [LARGE SCALE GENOMIC DNA]</scope>
    <source>
        <strain evidence="1 2">CNCM I-2494</strain>
    </source>
</reference>
<dbReference type="GeneID" id="29696253"/>
<dbReference type="KEGG" id="bnm:BALAC2494_01777"/>
<dbReference type="EMBL" id="CP002915">
    <property type="protein sequence ID" value="AEK30857.1"/>
    <property type="molecule type" value="Genomic_DNA"/>
</dbReference>
<dbReference type="AlphaFoldDB" id="A0A806FHB9"/>